<sequence>MSYPINPYILANSQGIPRLQANSVTVNTSEVRFSFQNHRFLNAPFVGLILFKLPSIPTGTTATLPVVFATNGNNQAAINYETGAPLTVADVARAGIFLAIYDSEDGTLYVFPTATT</sequence>
<reference evidence="1" key="2">
    <citation type="submission" date="2021-04" db="EMBL/GenBank/DDBJ databases">
        <authorList>
            <person name="Gilroy R."/>
        </authorList>
    </citation>
    <scope>NUCLEOTIDE SEQUENCE</scope>
    <source>
        <strain evidence="1">1719</strain>
    </source>
</reference>
<dbReference type="EMBL" id="DXEZ01000015">
    <property type="protein sequence ID" value="HIX53503.1"/>
    <property type="molecule type" value="Genomic_DNA"/>
</dbReference>
<dbReference type="Proteomes" id="UP000824156">
    <property type="component" value="Unassembled WGS sequence"/>
</dbReference>
<proteinExistence type="predicted"/>
<protein>
    <submittedName>
        <fullName evidence="1">Uncharacterized protein</fullName>
    </submittedName>
</protein>
<organism evidence="1 2">
    <name type="scientific">Candidatus Sphingobacterium stercoripullorum</name>
    <dbReference type="NCBI Taxonomy" id="2838759"/>
    <lineage>
        <taxon>Bacteria</taxon>
        <taxon>Pseudomonadati</taxon>
        <taxon>Bacteroidota</taxon>
        <taxon>Sphingobacteriia</taxon>
        <taxon>Sphingobacteriales</taxon>
        <taxon>Sphingobacteriaceae</taxon>
        <taxon>Sphingobacterium</taxon>
    </lineage>
</organism>
<accession>A0A9D1W7A0</accession>
<evidence type="ECO:0000313" key="2">
    <source>
        <dbReference type="Proteomes" id="UP000824156"/>
    </source>
</evidence>
<comment type="caution">
    <text evidence="1">The sequence shown here is derived from an EMBL/GenBank/DDBJ whole genome shotgun (WGS) entry which is preliminary data.</text>
</comment>
<dbReference type="AlphaFoldDB" id="A0A9D1W7A0"/>
<evidence type="ECO:0000313" key="1">
    <source>
        <dbReference type="EMBL" id="HIX53503.1"/>
    </source>
</evidence>
<reference evidence="1" key="1">
    <citation type="journal article" date="2021" name="PeerJ">
        <title>Extensive microbial diversity within the chicken gut microbiome revealed by metagenomics and culture.</title>
        <authorList>
            <person name="Gilroy R."/>
            <person name="Ravi A."/>
            <person name="Getino M."/>
            <person name="Pursley I."/>
            <person name="Horton D.L."/>
            <person name="Alikhan N.F."/>
            <person name="Baker D."/>
            <person name="Gharbi K."/>
            <person name="Hall N."/>
            <person name="Watson M."/>
            <person name="Adriaenssens E.M."/>
            <person name="Foster-Nyarko E."/>
            <person name="Jarju S."/>
            <person name="Secka A."/>
            <person name="Antonio M."/>
            <person name="Oren A."/>
            <person name="Chaudhuri R.R."/>
            <person name="La Ragione R."/>
            <person name="Hildebrand F."/>
            <person name="Pallen M.J."/>
        </authorList>
    </citation>
    <scope>NUCLEOTIDE SEQUENCE</scope>
    <source>
        <strain evidence="1">1719</strain>
    </source>
</reference>
<gene>
    <name evidence="1" type="ORF">H9853_00625</name>
</gene>
<name>A0A9D1W7A0_9SPHI</name>